<comment type="caution">
    <text evidence="1">The sequence shown here is derived from an EMBL/GenBank/DDBJ whole genome shotgun (WGS) entry which is preliminary data.</text>
</comment>
<gene>
    <name evidence="1" type="ORF">B0I36DRAFT_120061</name>
</gene>
<protein>
    <submittedName>
        <fullName evidence="1">Uncharacterized protein</fullName>
    </submittedName>
</protein>
<sequence length="272" mass="28641">MCRRGGLRLSILPASAATKTARKPTPGAWRNQLPMTLMASGLPTLAVTCCHPLTTQDVQPSSDVPFWGDLRDAPKAGPTCRCKGSTASAGPVLNGVSTAQRCVLQVLEEHRLAGTVFVASPSTSSQPFSKTWSQATECSIRIPGRWALPGMVGLKSFPDSRSRSCVVAGTPVASRVPAQLGTGRSRLGSNNGVGTRRLLRPASCDLRPGLLLFARPGTDAPPSCCWEEGLAVGKFASIRTRNGPLWYVPCSSKRGCAGGRAGRQEIGFLSTP</sequence>
<evidence type="ECO:0000313" key="2">
    <source>
        <dbReference type="Proteomes" id="UP000756346"/>
    </source>
</evidence>
<name>A0A9P8Y7A5_9PEZI</name>
<keyword evidence="2" id="KW-1185">Reference proteome</keyword>
<evidence type="ECO:0000313" key="1">
    <source>
        <dbReference type="EMBL" id="KAH7031213.1"/>
    </source>
</evidence>
<proteinExistence type="predicted"/>
<accession>A0A9P8Y7A5</accession>
<reference evidence="1" key="1">
    <citation type="journal article" date="2021" name="Nat. Commun.">
        <title>Genetic determinants of endophytism in the Arabidopsis root mycobiome.</title>
        <authorList>
            <person name="Mesny F."/>
            <person name="Miyauchi S."/>
            <person name="Thiergart T."/>
            <person name="Pickel B."/>
            <person name="Atanasova L."/>
            <person name="Karlsson M."/>
            <person name="Huettel B."/>
            <person name="Barry K.W."/>
            <person name="Haridas S."/>
            <person name="Chen C."/>
            <person name="Bauer D."/>
            <person name="Andreopoulos W."/>
            <person name="Pangilinan J."/>
            <person name="LaButti K."/>
            <person name="Riley R."/>
            <person name="Lipzen A."/>
            <person name="Clum A."/>
            <person name="Drula E."/>
            <person name="Henrissat B."/>
            <person name="Kohler A."/>
            <person name="Grigoriev I.V."/>
            <person name="Martin F.M."/>
            <person name="Hacquard S."/>
        </authorList>
    </citation>
    <scope>NUCLEOTIDE SEQUENCE</scope>
    <source>
        <strain evidence="1">MPI-CAGE-CH-0230</strain>
    </source>
</reference>
<dbReference type="GeneID" id="70177564"/>
<dbReference type="RefSeq" id="XP_046012893.1">
    <property type="nucleotide sequence ID" value="XM_046148018.1"/>
</dbReference>
<dbReference type="AlphaFoldDB" id="A0A9P8Y7A5"/>
<dbReference type="Proteomes" id="UP000756346">
    <property type="component" value="Unassembled WGS sequence"/>
</dbReference>
<dbReference type="EMBL" id="JAGTJQ010000005">
    <property type="protein sequence ID" value="KAH7031213.1"/>
    <property type="molecule type" value="Genomic_DNA"/>
</dbReference>
<organism evidence="1 2">
    <name type="scientific">Microdochium trichocladiopsis</name>
    <dbReference type="NCBI Taxonomy" id="1682393"/>
    <lineage>
        <taxon>Eukaryota</taxon>
        <taxon>Fungi</taxon>
        <taxon>Dikarya</taxon>
        <taxon>Ascomycota</taxon>
        <taxon>Pezizomycotina</taxon>
        <taxon>Sordariomycetes</taxon>
        <taxon>Xylariomycetidae</taxon>
        <taxon>Xylariales</taxon>
        <taxon>Microdochiaceae</taxon>
        <taxon>Microdochium</taxon>
    </lineage>
</organism>